<comment type="caution">
    <text evidence="2">The sequence shown here is derived from an EMBL/GenBank/DDBJ whole genome shotgun (WGS) entry which is preliminary data.</text>
</comment>
<protein>
    <submittedName>
        <fullName evidence="2">Uncharacterized protein</fullName>
    </submittedName>
</protein>
<sequence length="116" mass="12632">MSISDRTDDRQAIRRRSAPDGPPALRRGREHRIVRWISAGNRKAPPPAEETTSAAPDCHVIKLSWADTFGRPDRAALGRSVPGPAQVLPFQSRKAESAPSPGSRRAADQPPVPVLR</sequence>
<dbReference type="RefSeq" id="WP_182592639.1">
    <property type="nucleotide sequence ID" value="NZ_JACJIM010000006.1"/>
</dbReference>
<organism evidence="2 3">
    <name type="scientific">Methylobacterium fujisawaense</name>
    <dbReference type="NCBI Taxonomy" id="107400"/>
    <lineage>
        <taxon>Bacteria</taxon>
        <taxon>Pseudomonadati</taxon>
        <taxon>Pseudomonadota</taxon>
        <taxon>Alphaproteobacteria</taxon>
        <taxon>Hyphomicrobiales</taxon>
        <taxon>Methylobacteriaceae</taxon>
        <taxon>Methylobacterium</taxon>
    </lineage>
</organism>
<evidence type="ECO:0000313" key="2">
    <source>
        <dbReference type="EMBL" id="MBA9064469.1"/>
    </source>
</evidence>
<dbReference type="Proteomes" id="UP000565455">
    <property type="component" value="Unassembled WGS sequence"/>
</dbReference>
<dbReference type="EMBL" id="JACJIM010000006">
    <property type="protein sequence ID" value="MBA9064469.1"/>
    <property type="molecule type" value="Genomic_DNA"/>
</dbReference>
<feature type="region of interest" description="Disordered" evidence="1">
    <location>
        <begin position="1"/>
        <end position="55"/>
    </location>
</feature>
<reference evidence="2 3" key="1">
    <citation type="submission" date="2020-08" db="EMBL/GenBank/DDBJ databases">
        <title>Genomic Encyclopedia of Type Strains, Phase IV (KMG-IV): sequencing the most valuable type-strain genomes for metagenomic binning, comparative biology and taxonomic classification.</title>
        <authorList>
            <person name="Goeker M."/>
        </authorList>
    </citation>
    <scope>NUCLEOTIDE SEQUENCE [LARGE SCALE GENOMIC DNA]</scope>
    <source>
        <strain evidence="2 3">DSM 5686</strain>
    </source>
</reference>
<feature type="compositionally biased region" description="Basic and acidic residues" evidence="1">
    <location>
        <begin position="1"/>
        <end position="12"/>
    </location>
</feature>
<accession>A0ABR6DEE1</accession>
<feature type="region of interest" description="Disordered" evidence="1">
    <location>
        <begin position="74"/>
        <end position="116"/>
    </location>
</feature>
<evidence type="ECO:0000256" key="1">
    <source>
        <dbReference type="SAM" id="MobiDB-lite"/>
    </source>
</evidence>
<keyword evidence="3" id="KW-1185">Reference proteome</keyword>
<gene>
    <name evidence="2" type="ORF">GGQ91_003875</name>
</gene>
<evidence type="ECO:0000313" key="3">
    <source>
        <dbReference type="Proteomes" id="UP000565455"/>
    </source>
</evidence>
<name>A0ABR6DEE1_9HYPH</name>
<dbReference type="GeneID" id="96605512"/>
<proteinExistence type="predicted"/>